<comment type="caution">
    <text evidence="3">The sequence shown here is derived from an EMBL/GenBank/DDBJ whole genome shotgun (WGS) entry which is preliminary data.</text>
</comment>
<protein>
    <submittedName>
        <fullName evidence="3">Uncharacterized protein</fullName>
    </submittedName>
</protein>
<evidence type="ECO:0000256" key="1">
    <source>
        <dbReference type="SAM" id="Coils"/>
    </source>
</evidence>
<reference evidence="3" key="1">
    <citation type="submission" date="2022-03" db="EMBL/GenBank/DDBJ databases">
        <authorList>
            <person name="Tunstrom K."/>
        </authorList>
    </citation>
    <scope>NUCLEOTIDE SEQUENCE</scope>
</reference>
<keyword evidence="4" id="KW-1185">Reference proteome</keyword>
<organism evidence="3 4">
    <name type="scientific">Euphydryas editha</name>
    <name type="common">Edith's checkerspot</name>
    <dbReference type="NCBI Taxonomy" id="104508"/>
    <lineage>
        <taxon>Eukaryota</taxon>
        <taxon>Metazoa</taxon>
        <taxon>Ecdysozoa</taxon>
        <taxon>Arthropoda</taxon>
        <taxon>Hexapoda</taxon>
        <taxon>Insecta</taxon>
        <taxon>Pterygota</taxon>
        <taxon>Neoptera</taxon>
        <taxon>Endopterygota</taxon>
        <taxon>Lepidoptera</taxon>
        <taxon>Glossata</taxon>
        <taxon>Ditrysia</taxon>
        <taxon>Papilionoidea</taxon>
        <taxon>Nymphalidae</taxon>
        <taxon>Nymphalinae</taxon>
        <taxon>Euphydryas</taxon>
    </lineage>
</organism>
<gene>
    <name evidence="3" type="ORF">EEDITHA_LOCUS4894</name>
</gene>
<dbReference type="AlphaFoldDB" id="A0AAU9TW33"/>
<dbReference type="Proteomes" id="UP001153954">
    <property type="component" value="Unassembled WGS sequence"/>
</dbReference>
<proteinExistence type="predicted"/>
<feature type="coiled-coil region" evidence="1">
    <location>
        <begin position="164"/>
        <end position="213"/>
    </location>
</feature>
<feature type="region of interest" description="Disordered" evidence="2">
    <location>
        <begin position="260"/>
        <end position="279"/>
    </location>
</feature>
<accession>A0AAU9TW33</accession>
<evidence type="ECO:0000256" key="2">
    <source>
        <dbReference type="SAM" id="MobiDB-lite"/>
    </source>
</evidence>
<evidence type="ECO:0000313" key="4">
    <source>
        <dbReference type="Proteomes" id="UP001153954"/>
    </source>
</evidence>
<feature type="compositionally biased region" description="Basic and acidic residues" evidence="2">
    <location>
        <begin position="268"/>
        <end position="279"/>
    </location>
</feature>
<dbReference type="EMBL" id="CAKOGL010000007">
    <property type="protein sequence ID" value="CAH2088760.1"/>
    <property type="molecule type" value="Genomic_DNA"/>
</dbReference>
<keyword evidence="1" id="KW-0175">Coiled coil</keyword>
<name>A0AAU9TW33_EUPED</name>
<evidence type="ECO:0000313" key="3">
    <source>
        <dbReference type="EMBL" id="CAH2088760.1"/>
    </source>
</evidence>
<sequence>MPKTGRNAKKNLQNFRFQSYTEEKEINLLKRKIKLSNVNLVEKKMGNFIKGAKKKHVESLLKKQFREDWKNEPSIKWYCDILYESNVGENYSEDNENRCDCLESDCGELHNPNTYMKADSMHRAIESQKKETSVYSMQDWSSVCERARQELEPWYKNLKTERISEKAKEENEMSYEEIMTAQKKTLYRYKKQIENLKESLKKTENEFENLRTLGENPNPVTEEAITPKFIQETIPNICSPDKERVKKAILENYVLKQSLSDQYSKAKSKSEKDVFEDYN</sequence>